<sequence>MKKLSLKRRSTIAALIVVFIFIPLTALTLEQAFVNSLTQSMYQQLSIQNLGLISEFELEDGEVHMPQLLFNEQFNLPDSGTYAFINMHLIPAWQSASSIEWKSPPVLEQPAVGDEIRQVIILDNEEYFQYSYTAEFEDNDLYFPITFHILQSKTVFNMEVSNFRQTLWYWMGMIAFFLIFTLVFSLSAALQPIGHLIKQLQKIEQGQSDNISGHYPTELEHLKSNINHLLAVEQKQRLRYQHSLSDLAHSLKTPLAVLTNMQNMPSDANAPLQQIKNQIERQLKRAVGGKGTGWKQAVDVPPVLNQLVNAMHKVYQHKSLSISLKADKQCRFLGDKTDLLELLGNVIDNACKAARHKVQIAAQQNENQLLITVEDDGPGIPLQQREAMMDRGARLDTYGEGQGIGMAIVADLLYAYDGQFDVTESILGGARIILTFDS</sequence>
<comment type="caution">
    <text evidence="14">The sequence shown here is derived from an EMBL/GenBank/DDBJ whole genome shotgun (WGS) entry which is preliminary data.</text>
</comment>
<dbReference type="EMBL" id="JACNEP010000015">
    <property type="protein sequence ID" value="MBC3767255.1"/>
    <property type="molecule type" value="Genomic_DNA"/>
</dbReference>
<dbReference type="PANTHER" id="PTHR45436:SF4">
    <property type="entry name" value="SENSOR PROTEIN PHOQ"/>
    <property type="match status" value="1"/>
</dbReference>
<dbReference type="EC" id="2.7.13.3" evidence="3"/>
<dbReference type="InterPro" id="IPR058619">
    <property type="entry name" value="PhoQ/CarS-like_HATPase"/>
</dbReference>
<dbReference type="AlphaFoldDB" id="A0A8J6M0F3"/>
<evidence type="ECO:0000256" key="2">
    <source>
        <dbReference type="ARBA" id="ARBA00004370"/>
    </source>
</evidence>
<dbReference type="SMART" id="SM00387">
    <property type="entry name" value="HATPase_c"/>
    <property type="match status" value="1"/>
</dbReference>
<keyword evidence="7" id="KW-0547">Nucleotide-binding</keyword>
<evidence type="ECO:0000259" key="13">
    <source>
        <dbReference type="PROSITE" id="PS50109"/>
    </source>
</evidence>
<feature type="domain" description="Histidine kinase" evidence="13">
    <location>
        <begin position="246"/>
        <end position="438"/>
    </location>
</feature>
<protein>
    <recommendedName>
        <fullName evidence="3">histidine kinase</fullName>
        <ecNumber evidence="3">2.7.13.3</ecNumber>
    </recommendedName>
</protein>
<evidence type="ECO:0000256" key="3">
    <source>
        <dbReference type="ARBA" id="ARBA00012438"/>
    </source>
</evidence>
<accession>A0A8J6M0F3</accession>
<proteinExistence type="predicted"/>
<evidence type="ECO:0000256" key="1">
    <source>
        <dbReference type="ARBA" id="ARBA00000085"/>
    </source>
</evidence>
<feature type="transmembrane region" description="Helical" evidence="12">
    <location>
        <begin position="167"/>
        <end position="190"/>
    </location>
</feature>
<evidence type="ECO:0000256" key="7">
    <source>
        <dbReference type="ARBA" id="ARBA00022741"/>
    </source>
</evidence>
<keyword evidence="5" id="KW-0808">Transferase</keyword>
<keyword evidence="9 14" id="KW-0067">ATP-binding</keyword>
<keyword evidence="15" id="KW-1185">Reference proteome</keyword>
<evidence type="ECO:0000256" key="11">
    <source>
        <dbReference type="ARBA" id="ARBA00023136"/>
    </source>
</evidence>
<dbReference type="InterPro" id="IPR004358">
    <property type="entry name" value="Sig_transdc_His_kin-like_C"/>
</dbReference>
<dbReference type="GO" id="GO:0004673">
    <property type="term" value="F:protein histidine kinase activity"/>
    <property type="evidence" value="ECO:0007669"/>
    <property type="project" value="UniProtKB-EC"/>
</dbReference>
<evidence type="ECO:0000256" key="8">
    <source>
        <dbReference type="ARBA" id="ARBA00022777"/>
    </source>
</evidence>
<dbReference type="PANTHER" id="PTHR45436">
    <property type="entry name" value="SENSOR HISTIDINE KINASE YKOH"/>
    <property type="match status" value="1"/>
</dbReference>
<dbReference type="InterPro" id="IPR005467">
    <property type="entry name" value="His_kinase_dom"/>
</dbReference>
<dbReference type="InterPro" id="IPR050428">
    <property type="entry name" value="TCS_sensor_his_kinase"/>
</dbReference>
<evidence type="ECO:0000256" key="5">
    <source>
        <dbReference type="ARBA" id="ARBA00022679"/>
    </source>
</evidence>
<dbReference type="Proteomes" id="UP000601768">
    <property type="component" value="Unassembled WGS sequence"/>
</dbReference>
<evidence type="ECO:0000256" key="10">
    <source>
        <dbReference type="ARBA" id="ARBA00022989"/>
    </source>
</evidence>
<dbReference type="Gene3D" id="1.10.287.130">
    <property type="match status" value="1"/>
</dbReference>
<keyword evidence="11 12" id="KW-0472">Membrane</keyword>
<dbReference type="InterPro" id="IPR036890">
    <property type="entry name" value="HATPase_C_sf"/>
</dbReference>
<comment type="catalytic activity">
    <reaction evidence="1">
        <text>ATP + protein L-histidine = ADP + protein N-phospho-L-histidine.</text>
        <dbReference type="EC" id="2.7.13.3"/>
    </reaction>
</comment>
<gene>
    <name evidence="14" type="ORF">H8B19_15345</name>
</gene>
<dbReference type="GO" id="GO:0000160">
    <property type="term" value="P:phosphorelay signal transduction system"/>
    <property type="evidence" value="ECO:0007669"/>
    <property type="project" value="TreeGrafter"/>
</dbReference>
<dbReference type="GO" id="GO:0005524">
    <property type="term" value="F:ATP binding"/>
    <property type="evidence" value="ECO:0007669"/>
    <property type="project" value="UniProtKB-KW"/>
</dbReference>
<dbReference type="Gene3D" id="3.30.565.10">
    <property type="entry name" value="Histidine kinase-like ATPase, C-terminal domain"/>
    <property type="match status" value="1"/>
</dbReference>
<evidence type="ECO:0000313" key="15">
    <source>
        <dbReference type="Proteomes" id="UP000601768"/>
    </source>
</evidence>
<evidence type="ECO:0000256" key="4">
    <source>
        <dbReference type="ARBA" id="ARBA00022553"/>
    </source>
</evidence>
<evidence type="ECO:0000256" key="9">
    <source>
        <dbReference type="ARBA" id="ARBA00022840"/>
    </source>
</evidence>
<dbReference type="RefSeq" id="WP_186507773.1">
    <property type="nucleotide sequence ID" value="NZ_JACNEP010000015.1"/>
</dbReference>
<evidence type="ECO:0000256" key="12">
    <source>
        <dbReference type="SAM" id="Phobius"/>
    </source>
</evidence>
<keyword evidence="6 12" id="KW-0812">Transmembrane</keyword>
<organism evidence="14 15">
    <name type="scientific">Neptunicella marina</name>
    <dbReference type="NCBI Taxonomy" id="2125989"/>
    <lineage>
        <taxon>Bacteria</taxon>
        <taxon>Pseudomonadati</taxon>
        <taxon>Pseudomonadota</taxon>
        <taxon>Gammaproteobacteria</taxon>
        <taxon>Alteromonadales</taxon>
        <taxon>Alteromonadaceae</taxon>
        <taxon>Neptunicella</taxon>
    </lineage>
</organism>
<dbReference type="SUPFAM" id="SSF55874">
    <property type="entry name" value="ATPase domain of HSP90 chaperone/DNA topoisomerase II/histidine kinase"/>
    <property type="match status" value="1"/>
</dbReference>
<evidence type="ECO:0000313" key="14">
    <source>
        <dbReference type="EMBL" id="MBC3767255.1"/>
    </source>
</evidence>
<dbReference type="PROSITE" id="PS50109">
    <property type="entry name" value="HIS_KIN"/>
    <property type="match status" value="1"/>
</dbReference>
<dbReference type="Pfam" id="PF02518">
    <property type="entry name" value="HATPase_c"/>
    <property type="match status" value="1"/>
</dbReference>
<dbReference type="CDD" id="cd16954">
    <property type="entry name" value="HATPase_PhoQ-like"/>
    <property type="match status" value="1"/>
</dbReference>
<keyword evidence="8" id="KW-0418">Kinase</keyword>
<keyword evidence="4" id="KW-0597">Phosphoprotein</keyword>
<reference evidence="14" key="2">
    <citation type="submission" date="2020-08" db="EMBL/GenBank/DDBJ databases">
        <authorList>
            <person name="Lai Q."/>
        </authorList>
    </citation>
    <scope>NUCLEOTIDE SEQUENCE</scope>
    <source>
        <strain evidence="14">S27-2</strain>
    </source>
</reference>
<reference evidence="14" key="1">
    <citation type="journal article" date="2018" name="Int. J. Syst. Evol. Microbiol.">
        <title>Neptunicella marina gen. nov., sp. nov., isolated from surface seawater.</title>
        <authorList>
            <person name="Liu X."/>
            <person name="Lai Q."/>
            <person name="Du Y."/>
            <person name="Zhang X."/>
            <person name="Liu Z."/>
            <person name="Sun F."/>
            <person name="Shao Z."/>
        </authorList>
    </citation>
    <scope>NUCLEOTIDE SEQUENCE</scope>
    <source>
        <strain evidence="14">S27-2</strain>
    </source>
</reference>
<comment type="subcellular location">
    <subcellularLocation>
        <location evidence="2">Membrane</location>
    </subcellularLocation>
</comment>
<keyword evidence="10 12" id="KW-1133">Transmembrane helix</keyword>
<dbReference type="PRINTS" id="PR00344">
    <property type="entry name" value="BCTRLSENSOR"/>
</dbReference>
<dbReference type="GO" id="GO:0005886">
    <property type="term" value="C:plasma membrane"/>
    <property type="evidence" value="ECO:0007669"/>
    <property type="project" value="TreeGrafter"/>
</dbReference>
<evidence type="ECO:0000256" key="6">
    <source>
        <dbReference type="ARBA" id="ARBA00022692"/>
    </source>
</evidence>
<dbReference type="InterPro" id="IPR003594">
    <property type="entry name" value="HATPase_dom"/>
</dbReference>
<name>A0A8J6M0F3_9ALTE</name>